<name>A0ABQ8CQZ9_BRANA</name>
<sequence>MSDLLDPVTREWDLTAIRLHLLYYEEHIGRIIPASFHIHDELTWLQMKFRLAWKGAQDIIVLKLTHWSTLNKLILIIFFLDPLLLQMLHGMEDPSEICGMGWHFQDPQDIKSLPFSSNCCFVTSALVGEALAFMPRVKNAVADSLAKSALFELQNFHDLEE</sequence>
<dbReference type="EMBL" id="JAGKQM010000007">
    <property type="protein sequence ID" value="KAH0919444.1"/>
    <property type="molecule type" value="Genomic_DNA"/>
</dbReference>
<evidence type="ECO:0000313" key="2">
    <source>
        <dbReference type="Proteomes" id="UP000824890"/>
    </source>
</evidence>
<protein>
    <submittedName>
        <fullName evidence="1">Uncharacterized protein</fullName>
    </submittedName>
</protein>
<organism evidence="1 2">
    <name type="scientific">Brassica napus</name>
    <name type="common">Rape</name>
    <dbReference type="NCBI Taxonomy" id="3708"/>
    <lineage>
        <taxon>Eukaryota</taxon>
        <taxon>Viridiplantae</taxon>
        <taxon>Streptophyta</taxon>
        <taxon>Embryophyta</taxon>
        <taxon>Tracheophyta</taxon>
        <taxon>Spermatophyta</taxon>
        <taxon>Magnoliopsida</taxon>
        <taxon>eudicotyledons</taxon>
        <taxon>Gunneridae</taxon>
        <taxon>Pentapetalae</taxon>
        <taxon>rosids</taxon>
        <taxon>malvids</taxon>
        <taxon>Brassicales</taxon>
        <taxon>Brassicaceae</taxon>
        <taxon>Brassiceae</taxon>
        <taxon>Brassica</taxon>
    </lineage>
</organism>
<dbReference type="Proteomes" id="UP000824890">
    <property type="component" value="Unassembled WGS sequence"/>
</dbReference>
<accession>A0ABQ8CQZ9</accession>
<reference evidence="1 2" key="1">
    <citation type="submission" date="2021-05" db="EMBL/GenBank/DDBJ databases">
        <title>Genome Assembly of Synthetic Allotetraploid Brassica napus Reveals Homoeologous Exchanges between Subgenomes.</title>
        <authorList>
            <person name="Davis J.T."/>
        </authorList>
    </citation>
    <scope>NUCLEOTIDE SEQUENCE [LARGE SCALE GENOMIC DNA]</scope>
    <source>
        <strain evidence="2">cv. Da-Ae</strain>
        <tissue evidence="1">Seedling</tissue>
    </source>
</reference>
<comment type="caution">
    <text evidence="1">The sequence shown here is derived from an EMBL/GenBank/DDBJ whole genome shotgun (WGS) entry which is preliminary data.</text>
</comment>
<proteinExistence type="predicted"/>
<keyword evidence="2" id="KW-1185">Reference proteome</keyword>
<gene>
    <name evidence="1" type="ORF">HID58_027104</name>
</gene>
<evidence type="ECO:0000313" key="1">
    <source>
        <dbReference type="EMBL" id="KAH0919444.1"/>
    </source>
</evidence>